<protein>
    <submittedName>
        <fullName evidence="2">Uncharacterized protein</fullName>
    </submittedName>
</protein>
<reference evidence="3" key="1">
    <citation type="journal article" date="2022" name="Microb. Genom.">
        <title>A global pangenome for the wheat fungal pathogen Pyrenophora tritici-repentis and prediction of effector protein structural homology.</title>
        <authorList>
            <person name="Moolhuijzen P.M."/>
            <person name="See P.T."/>
            <person name="Shi G."/>
            <person name="Powell H.R."/>
            <person name="Cockram J."/>
            <person name="Jorgensen L.N."/>
            <person name="Benslimane H."/>
            <person name="Strelkov S.E."/>
            <person name="Turner J."/>
            <person name="Liu Z."/>
            <person name="Moffat C.S."/>
        </authorList>
    </citation>
    <scope>NUCLEOTIDE SEQUENCE [LARGE SCALE GENOMIC DNA]</scope>
</reference>
<dbReference type="AlphaFoldDB" id="A0A922NNE5"/>
<sequence>MAATTAPARQLYGGGGFDRQHRLLQLDCSADLRHYSRNLGPGVQERIFQTTSDALRSQLDEHRDFLLRHQGQQQQQQPQLAPAPVVSGPPVTSIPRPYNSHPNPPPRLQSAAPRPIPPRKPIPGDVSTYPKALSEAVYSQKARAAMGQPHDARKVYHIVCRTEKRYSKEETVVVGSCRSMLAANEVAARYFLEKCLGDGDEAKYKQLITGAVSCEVPIDNGRRTVYTQEGRLE</sequence>
<evidence type="ECO:0000313" key="2">
    <source>
        <dbReference type="EMBL" id="KAI1518948.1"/>
    </source>
</evidence>
<feature type="compositionally biased region" description="Low complexity" evidence="1">
    <location>
        <begin position="70"/>
        <end position="79"/>
    </location>
</feature>
<evidence type="ECO:0000256" key="1">
    <source>
        <dbReference type="SAM" id="MobiDB-lite"/>
    </source>
</evidence>
<gene>
    <name evidence="2" type="ORF">Ptr86124_002076</name>
</gene>
<dbReference type="OrthoDB" id="3789027at2759"/>
<accession>A0A922NNE5</accession>
<name>A0A922NNE5_9PLEO</name>
<feature type="region of interest" description="Disordered" evidence="1">
    <location>
        <begin position="69"/>
        <end position="127"/>
    </location>
</feature>
<organism evidence="2 3">
    <name type="scientific">Pyrenophora tritici-repentis</name>
    <dbReference type="NCBI Taxonomy" id="45151"/>
    <lineage>
        <taxon>Eukaryota</taxon>
        <taxon>Fungi</taxon>
        <taxon>Dikarya</taxon>
        <taxon>Ascomycota</taxon>
        <taxon>Pezizomycotina</taxon>
        <taxon>Dothideomycetes</taxon>
        <taxon>Pleosporomycetidae</taxon>
        <taxon>Pleosporales</taxon>
        <taxon>Pleosporineae</taxon>
        <taxon>Pleosporaceae</taxon>
        <taxon>Pyrenophora</taxon>
    </lineage>
</organism>
<evidence type="ECO:0000313" key="3">
    <source>
        <dbReference type="Proteomes" id="UP000249757"/>
    </source>
</evidence>
<keyword evidence="3" id="KW-1185">Reference proteome</keyword>
<comment type="caution">
    <text evidence="2">The sequence shown here is derived from an EMBL/GenBank/DDBJ whole genome shotgun (WGS) entry which is preliminary data.</text>
</comment>
<dbReference type="EMBL" id="NRDI02000002">
    <property type="protein sequence ID" value="KAI1518948.1"/>
    <property type="molecule type" value="Genomic_DNA"/>
</dbReference>
<proteinExistence type="predicted"/>
<dbReference type="Proteomes" id="UP000249757">
    <property type="component" value="Unassembled WGS sequence"/>
</dbReference>